<name>A0A9P4PYU0_9PLEO</name>
<dbReference type="OrthoDB" id="3788956at2759"/>
<organism evidence="2 3">
    <name type="scientific">Karstenula rhodostoma CBS 690.94</name>
    <dbReference type="NCBI Taxonomy" id="1392251"/>
    <lineage>
        <taxon>Eukaryota</taxon>
        <taxon>Fungi</taxon>
        <taxon>Dikarya</taxon>
        <taxon>Ascomycota</taxon>
        <taxon>Pezizomycotina</taxon>
        <taxon>Dothideomycetes</taxon>
        <taxon>Pleosporomycetidae</taxon>
        <taxon>Pleosporales</taxon>
        <taxon>Massarineae</taxon>
        <taxon>Didymosphaeriaceae</taxon>
        <taxon>Karstenula</taxon>
    </lineage>
</organism>
<feature type="region of interest" description="Disordered" evidence="1">
    <location>
        <begin position="386"/>
        <end position="440"/>
    </location>
</feature>
<feature type="region of interest" description="Disordered" evidence="1">
    <location>
        <begin position="447"/>
        <end position="466"/>
    </location>
</feature>
<comment type="caution">
    <text evidence="2">The sequence shown here is derived from an EMBL/GenBank/DDBJ whole genome shotgun (WGS) entry which is preliminary data.</text>
</comment>
<sequence>MRSTKVESSLFPMMSHAADFHGDQLRLSAFLRVMGKVPERPKRLQQNRQAPSSLTNQHDSTSGTHLSLARHASVEEPAQDDSMGLPDDSMPGLESSGRTPEESSSKRVNAIFRSVSASSATEPLEIYAQTGSDFEQLNADPAKASSTVNRKTKVVYTAKKQLKQPMGILNAREKHRLPENGLVFVRASTEDGLPLPGDVDIVSVGLMGGIDPIQDSQLGRLPGELNNVRVGAHVKPSDISKPSALIPTAKGDPQQAKRSRPLASRILTFPGTHAPSRHHRCLRLPDPAPKVNRRMRQSERPVGITKAEAKVDEWRGRLQLASGFLPVSCPIQPTTPKPSNIQLNEHNSQLELVHPSAETDFQHLRQDSPPPRPTVEIIIRSQLAGITAPLREEDESDPSSLGEESNADLSRWGLEDLPKSTESDEPDLPSPGFDPGVEDMNYFGEAMYGLNDRDDGDFWSQYPGLD</sequence>
<accession>A0A9P4PYU0</accession>
<dbReference type="AlphaFoldDB" id="A0A9P4PYU0"/>
<dbReference type="Proteomes" id="UP000799764">
    <property type="component" value="Unassembled WGS sequence"/>
</dbReference>
<dbReference type="EMBL" id="MU001492">
    <property type="protein sequence ID" value="KAF2451364.1"/>
    <property type="molecule type" value="Genomic_DNA"/>
</dbReference>
<feature type="region of interest" description="Disordered" evidence="1">
    <location>
        <begin position="239"/>
        <end position="303"/>
    </location>
</feature>
<protein>
    <submittedName>
        <fullName evidence="2">Uncharacterized protein</fullName>
    </submittedName>
</protein>
<evidence type="ECO:0000313" key="3">
    <source>
        <dbReference type="Proteomes" id="UP000799764"/>
    </source>
</evidence>
<keyword evidence="3" id="KW-1185">Reference proteome</keyword>
<feature type="compositionally biased region" description="Polar residues" evidence="1">
    <location>
        <begin position="44"/>
        <end position="65"/>
    </location>
</feature>
<feature type="compositionally biased region" description="Basic and acidic residues" evidence="1">
    <location>
        <begin position="413"/>
        <end position="422"/>
    </location>
</feature>
<reference evidence="2" key="1">
    <citation type="journal article" date="2020" name="Stud. Mycol.">
        <title>101 Dothideomycetes genomes: a test case for predicting lifestyles and emergence of pathogens.</title>
        <authorList>
            <person name="Haridas S."/>
            <person name="Albert R."/>
            <person name="Binder M."/>
            <person name="Bloem J."/>
            <person name="Labutti K."/>
            <person name="Salamov A."/>
            <person name="Andreopoulos B."/>
            <person name="Baker S."/>
            <person name="Barry K."/>
            <person name="Bills G."/>
            <person name="Bluhm B."/>
            <person name="Cannon C."/>
            <person name="Castanera R."/>
            <person name="Culley D."/>
            <person name="Daum C."/>
            <person name="Ezra D."/>
            <person name="Gonzalez J."/>
            <person name="Henrissat B."/>
            <person name="Kuo A."/>
            <person name="Liang C."/>
            <person name="Lipzen A."/>
            <person name="Lutzoni F."/>
            <person name="Magnuson J."/>
            <person name="Mondo S."/>
            <person name="Nolan M."/>
            <person name="Ohm R."/>
            <person name="Pangilinan J."/>
            <person name="Park H.-J."/>
            <person name="Ramirez L."/>
            <person name="Alfaro M."/>
            <person name="Sun H."/>
            <person name="Tritt A."/>
            <person name="Yoshinaga Y."/>
            <person name="Zwiers L.-H."/>
            <person name="Turgeon B."/>
            <person name="Goodwin S."/>
            <person name="Spatafora J."/>
            <person name="Crous P."/>
            <person name="Grigoriev I."/>
        </authorList>
    </citation>
    <scope>NUCLEOTIDE SEQUENCE</scope>
    <source>
        <strain evidence="2">CBS 690.94</strain>
    </source>
</reference>
<gene>
    <name evidence="2" type="ORF">P171DRAFT_4945</name>
</gene>
<proteinExistence type="predicted"/>
<evidence type="ECO:0000256" key="1">
    <source>
        <dbReference type="SAM" id="MobiDB-lite"/>
    </source>
</evidence>
<evidence type="ECO:0000313" key="2">
    <source>
        <dbReference type="EMBL" id="KAF2451364.1"/>
    </source>
</evidence>
<feature type="region of interest" description="Disordered" evidence="1">
    <location>
        <begin position="38"/>
        <end position="107"/>
    </location>
</feature>